<sequence>MTRSSDNPKSLPPFATMRAFEAVGRLCGVRRAAQALNLDHAVVSRHVRTLEEWAGVRLLQRVDGKTVLTEEGARYHARISTALAELNDASNELLLRNDESSLSICCVPGFAFEWLIPRLSAFQSANPGVKIELHPTDQGPDFSRYEANVDIRYVHNDQLHSRATASGVRSFEIARPPVYAVASPECAARLSYVNSPSNLLDAPLLHEENESQWRSWFAEQGVATNDVSLSGPRLWHAHMTLQAARRGQGVALANPFLLGDDLNAGRLVRLPAACDQEVALGSYMFLARTDQWQTPAIVRFRLWLKDAAMISHFGMPTRVVRGARAPAAMAV</sequence>
<accession>A0ABS1X0E9</accession>
<dbReference type="Gene3D" id="3.40.190.10">
    <property type="entry name" value="Periplasmic binding protein-like II"/>
    <property type="match status" value="2"/>
</dbReference>
<keyword evidence="2" id="KW-0805">Transcription regulation</keyword>
<evidence type="ECO:0000256" key="2">
    <source>
        <dbReference type="ARBA" id="ARBA00023015"/>
    </source>
</evidence>
<dbReference type="InterPro" id="IPR058163">
    <property type="entry name" value="LysR-type_TF_proteobact-type"/>
</dbReference>
<comment type="similarity">
    <text evidence="1">Belongs to the LysR transcriptional regulatory family.</text>
</comment>
<dbReference type="Pfam" id="PF03466">
    <property type="entry name" value="LysR_substrate"/>
    <property type="match status" value="1"/>
</dbReference>
<evidence type="ECO:0000313" key="6">
    <source>
        <dbReference type="EMBL" id="MBM0106678.1"/>
    </source>
</evidence>
<dbReference type="InterPro" id="IPR036388">
    <property type="entry name" value="WH-like_DNA-bd_sf"/>
</dbReference>
<feature type="domain" description="HTH lysR-type" evidence="5">
    <location>
        <begin position="12"/>
        <end position="69"/>
    </location>
</feature>
<dbReference type="InterPro" id="IPR000847">
    <property type="entry name" value="LysR_HTH_N"/>
</dbReference>
<organism evidence="6 7">
    <name type="scientific">Steroidobacter gossypii</name>
    <dbReference type="NCBI Taxonomy" id="2805490"/>
    <lineage>
        <taxon>Bacteria</taxon>
        <taxon>Pseudomonadati</taxon>
        <taxon>Pseudomonadota</taxon>
        <taxon>Gammaproteobacteria</taxon>
        <taxon>Steroidobacterales</taxon>
        <taxon>Steroidobacteraceae</taxon>
        <taxon>Steroidobacter</taxon>
    </lineage>
</organism>
<evidence type="ECO:0000256" key="4">
    <source>
        <dbReference type="ARBA" id="ARBA00023163"/>
    </source>
</evidence>
<gene>
    <name evidence="6" type="ORF">JM946_18255</name>
</gene>
<keyword evidence="3" id="KW-0238">DNA-binding</keyword>
<dbReference type="RefSeq" id="WP_203168794.1">
    <property type="nucleotide sequence ID" value="NZ_JAEVLS010000004.1"/>
</dbReference>
<dbReference type="SUPFAM" id="SSF53850">
    <property type="entry name" value="Periplasmic binding protein-like II"/>
    <property type="match status" value="1"/>
</dbReference>
<name>A0ABS1X0E9_9GAMM</name>
<dbReference type="PROSITE" id="PS50931">
    <property type="entry name" value="HTH_LYSR"/>
    <property type="match status" value="1"/>
</dbReference>
<keyword evidence="7" id="KW-1185">Reference proteome</keyword>
<keyword evidence="4" id="KW-0804">Transcription</keyword>
<comment type="caution">
    <text evidence="6">The sequence shown here is derived from an EMBL/GenBank/DDBJ whole genome shotgun (WGS) entry which is preliminary data.</text>
</comment>
<proteinExistence type="inferred from homology"/>
<dbReference type="Proteomes" id="UP000661077">
    <property type="component" value="Unassembled WGS sequence"/>
</dbReference>
<dbReference type="InterPro" id="IPR036390">
    <property type="entry name" value="WH_DNA-bd_sf"/>
</dbReference>
<evidence type="ECO:0000313" key="7">
    <source>
        <dbReference type="Proteomes" id="UP000661077"/>
    </source>
</evidence>
<dbReference type="Pfam" id="PF00126">
    <property type="entry name" value="HTH_1"/>
    <property type="match status" value="1"/>
</dbReference>
<dbReference type="CDD" id="cd08432">
    <property type="entry name" value="PBP2_GcdR_TrpI_HvrB_AmpR_like"/>
    <property type="match status" value="1"/>
</dbReference>
<dbReference type="EMBL" id="JAEVLS010000004">
    <property type="protein sequence ID" value="MBM0106678.1"/>
    <property type="molecule type" value="Genomic_DNA"/>
</dbReference>
<evidence type="ECO:0000259" key="5">
    <source>
        <dbReference type="PROSITE" id="PS50931"/>
    </source>
</evidence>
<dbReference type="SUPFAM" id="SSF46785">
    <property type="entry name" value="Winged helix' DNA-binding domain"/>
    <property type="match status" value="1"/>
</dbReference>
<evidence type="ECO:0000256" key="3">
    <source>
        <dbReference type="ARBA" id="ARBA00023125"/>
    </source>
</evidence>
<dbReference type="InterPro" id="IPR005119">
    <property type="entry name" value="LysR_subst-bd"/>
</dbReference>
<protein>
    <submittedName>
        <fullName evidence="6">LysR family transcriptional regulator</fullName>
    </submittedName>
</protein>
<dbReference type="PANTHER" id="PTHR30537:SF79">
    <property type="entry name" value="TRANSCRIPTIONAL REGULATOR-RELATED"/>
    <property type="match status" value="1"/>
</dbReference>
<evidence type="ECO:0000256" key="1">
    <source>
        <dbReference type="ARBA" id="ARBA00009437"/>
    </source>
</evidence>
<dbReference type="Gene3D" id="1.10.10.10">
    <property type="entry name" value="Winged helix-like DNA-binding domain superfamily/Winged helix DNA-binding domain"/>
    <property type="match status" value="1"/>
</dbReference>
<dbReference type="PANTHER" id="PTHR30537">
    <property type="entry name" value="HTH-TYPE TRANSCRIPTIONAL REGULATOR"/>
    <property type="match status" value="1"/>
</dbReference>
<reference evidence="6 7" key="1">
    <citation type="journal article" date="2021" name="Int. J. Syst. Evol. Microbiol.">
        <title>Steroidobacter gossypii sp. nov., isolated from soil of cotton cropping field.</title>
        <authorList>
            <person name="Huang R."/>
            <person name="Yang S."/>
            <person name="Zhen C."/>
            <person name="Liu W."/>
        </authorList>
    </citation>
    <scope>NUCLEOTIDE SEQUENCE [LARGE SCALE GENOMIC DNA]</scope>
    <source>
        <strain evidence="6 7">S1-65</strain>
    </source>
</reference>